<keyword evidence="3" id="KW-0808">Transferase</keyword>
<organism evidence="3 4">
    <name type="scientific">Talaromyces pinophilus</name>
    <name type="common">Penicillium pinophilum</name>
    <dbReference type="NCBI Taxonomy" id="128442"/>
    <lineage>
        <taxon>Eukaryota</taxon>
        <taxon>Fungi</taxon>
        <taxon>Dikarya</taxon>
        <taxon>Ascomycota</taxon>
        <taxon>Pezizomycotina</taxon>
        <taxon>Eurotiomycetes</taxon>
        <taxon>Eurotiomycetidae</taxon>
        <taxon>Eurotiales</taxon>
        <taxon>Trichocomaceae</taxon>
        <taxon>Talaromyces</taxon>
        <taxon>Talaromyces sect. Talaromyces</taxon>
    </lineage>
</organism>
<dbReference type="PROSITE" id="PS50879">
    <property type="entry name" value="RNASE_H_1"/>
    <property type="match status" value="1"/>
</dbReference>
<feature type="compositionally biased region" description="Basic and acidic residues" evidence="1">
    <location>
        <begin position="339"/>
        <end position="348"/>
    </location>
</feature>
<dbReference type="Pfam" id="PF00075">
    <property type="entry name" value="RNase_H"/>
    <property type="match status" value="1"/>
</dbReference>
<evidence type="ECO:0000313" key="3">
    <source>
        <dbReference type="EMBL" id="GAM42593.1"/>
    </source>
</evidence>
<name>A0A478ECP5_TALPI</name>
<keyword evidence="3" id="KW-0695">RNA-directed DNA polymerase</keyword>
<evidence type="ECO:0000259" key="2">
    <source>
        <dbReference type="PROSITE" id="PS50879"/>
    </source>
</evidence>
<evidence type="ECO:0000313" key="4">
    <source>
        <dbReference type="Proteomes" id="UP000053095"/>
    </source>
</evidence>
<gene>
    <name evidence="3" type="ORF">TCE0_044r16709</name>
</gene>
<dbReference type="GO" id="GO:0003676">
    <property type="term" value="F:nucleic acid binding"/>
    <property type="evidence" value="ECO:0007669"/>
    <property type="project" value="InterPro"/>
</dbReference>
<evidence type="ECO:0000256" key="1">
    <source>
        <dbReference type="SAM" id="MobiDB-lite"/>
    </source>
</evidence>
<keyword evidence="4" id="KW-1185">Reference proteome</keyword>
<dbReference type="InterPro" id="IPR002156">
    <property type="entry name" value="RNaseH_domain"/>
</dbReference>
<proteinExistence type="predicted"/>
<dbReference type="EMBL" id="DF933840">
    <property type="protein sequence ID" value="GAM42593.1"/>
    <property type="molecule type" value="Genomic_DNA"/>
</dbReference>
<feature type="region of interest" description="Disordered" evidence="1">
    <location>
        <begin position="166"/>
        <end position="196"/>
    </location>
</feature>
<keyword evidence="3" id="KW-0548">Nucleotidyltransferase</keyword>
<dbReference type="InterPro" id="IPR012337">
    <property type="entry name" value="RNaseH-like_sf"/>
</dbReference>
<reference evidence="4" key="1">
    <citation type="journal article" date="2015" name="Genome Announc.">
        <title>Draft genome sequence of Talaromyces cellulolyticus strain Y-94, a source of lignocellulosic biomass-degrading enzymes.</title>
        <authorList>
            <person name="Fujii T."/>
            <person name="Koike H."/>
            <person name="Sawayama S."/>
            <person name="Yano S."/>
            <person name="Inoue H."/>
        </authorList>
    </citation>
    <scope>NUCLEOTIDE SEQUENCE [LARGE SCALE GENOMIC DNA]</scope>
    <source>
        <strain evidence="4">Y-94</strain>
    </source>
</reference>
<dbReference type="Proteomes" id="UP000053095">
    <property type="component" value="Unassembled WGS sequence"/>
</dbReference>
<dbReference type="Gene3D" id="3.30.420.10">
    <property type="entry name" value="Ribonuclease H-like superfamily/Ribonuclease H"/>
    <property type="match status" value="1"/>
</dbReference>
<feature type="domain" description="RNase H type-1" evidence="2">
    <location>
        <begin position="1"/>
        <end position="133"/>
    </location>
</feature>
<accession>A0A478ECP5</accession>
<dbReference type="GO" id="GO:0003964">
    <property type="term" value="F:RNA-directed DNA polymerase activity"/>
    <property type="evidence" value="ECO:0007669"/>
    <property type="project" value="UniProtKB-KW"/>
</dbReference>
<dbReference type="SUPFAM" id="SSF53098">
    <property type="entry name" value="Ribonuclease H-like"/>
    <property type="match status" value="1"/>
</dbReference>
<feature type="compositionally biased region" description="Basic and acidic residues" evidence="1">
    <location>
        <begin position="166"/>
        <end position="175"/>
    </location>
</feature>
<feature type="compositionally biased region" description="Acidic residues" evidence="1">
    <location>
        <begin position="308"/>
        <end position="319"/>
    </location>
</feature>
<dbReference type="InterPro" id="IPR036397">
    <property type="entry name" value="RNaseH_sf"/>
</dbReference>
<sequence>MVYTDGSGYQGYIGAAAVIPAMNVRSTECIGTERTSTVYAGEACGIKIALKSLIRLTLVRPIKEPVIFSDSQAALQTLQNPRMVSGQEYIRDCVHLLQECKDIGIDVTLRWIPGHEGAPGNEAADRAAKKVVVKGVRREIVPGDISHWVMLGAAAKRRIRQSAKDAWERSWDKQKSGKPTKKLVTRPSKTHTPILGLSPQGHVVNLDAIRHILMECPLYREERDRMWSRIKGFRRTTNLQALLNERSAALAISNFWIETRILEQFTAVDPKATGTYDNAEEEPHEQGTGLRTDITAHADNTRTSLGSDDSEPVDGDGLQDGDGNVNARVGEDSNVGDGTRIDAIHEWD</sequence>
<protein>
    <submittedName>
        <fullName evidence="3">Reverse transcriptase</fullName>
    </submittedName>
</protein>
<dbReference type="CDD" id="cd09276">
    <property type="entry name" value="Rnase_HI_RT_non_LTR"/>
    <property type="match status" value="1"/>
</dbReference>
<dbReference type="GO" id="GO:0004523">
    <property type="term" value="F:RNA-DNA hybrid ribonuclease activity"/>
    <property type="evidence" value="ECO:0007669"/>
    <property type="project" value="InterPro"/>
</dbReference>
<feature type="region of interest" description="Disordered" evidence="1">
    <location>
        <begin position="273"/>
        <end position="348"/>
    </location>
</feature>
<dbReference type="AlphaFoldDB" id="A0A478ECP5"/>